<gene>
    <name evidence="2" type="ORF">B0J15DRAFT_577340</name>
</gene>
<proteinExistence type="predicted"/>
<dbReference type="Proteomes" id="UP000736672">
    <property type="component" value="Unassembled WGS sequence"/>
</dbReference>
<accession>A0A9P9G1V5</accession>
<dbReference type="Pfam" id="PF12770">
    <property type="entry name" value="CHAT"/>
    <property type="match status" value="1"/>
</dbReference>
<keyword evidence="3" id="KW-1185">Reference proteome</keyword>
<reference evidence="2" key="1">
    <citation type="journal article" date="2021" name="Nat. Commun.">
        <title>Genetic determinants of endophytism in the Arabidopsis root mycobiome.</title>
        <authorList>
            <person name="Mesny F."/>
            <person name="Miyauchi S."/>
            <person name="Thiergart T."/>
            <person name="Pickel B."/>
            <person name="Atanasova L."/>
            <person name="Karlsson M."/>
            <person name="Huettel B."/>
            <person name="Barry K.W."/>
            <person name="Haridas S."/>
            <person name="Chen C."/>
            <person name="Bauer D."/>
            <person name="Andreopoulos W."/>
            <person name="Pangilinan J."/>
            <person name="LaButti K."/>
            <person name="Riley R."/>
            <person name="Lipzen A."/>
            <person name="Clum A."/>
            <person name="Drula E."/>
            <person name="Henrissat B."/>
            <person name="Kohler A."/>
            <person name="Grigoriev I.V."/>
            <person name="Martin F.M."/>
            <person name="Hacquard S."/>
        </authorList>
    </citation>
    <scope>NUCLEOTIDE SEQUENCE</scope>
    <source>
        <strain evidence="2">FSSC 5 MPI-SDFR-AT-0091</strain>
    </source>
</reference>
<evidence type="ECO:0000259" key="1">
    <source>
        <dbReference type="Pfam" id="PF12770"/>
    </source>
</evidence>
<evidence type="ECO:0000313" key="2">
    <source>
        <dbReference type="EMBL" id="KAH7228621.1"/>
    </source>
</evidence>
<protein>
    <submittedName>
        <fullName evidence="2">CHAT domain-containing protein</fullName>
    </submittedName>
</protein>
<dbReference type="InterPro" id="IPR024983">
    <property type="entry name" value="CHAT_dom"/>
</dbReference>
<organism evidence="2 3">
    <name type="scientific">Fusarium solani</name>
    <name type="common">Filamentous fungus</name>
    <dbReference type="NCBI Taxonomy" id="169388"/>
    <lineage>
        <taxon>Eukaryota</taxon>
        <taxon>Fungi</taxon>
        <taxon>Dikarya</taxon>
        <taxon>Ascomycota</taxon>
        <taxon>Pezizomycotina</taxon>
        <taxon>Sordariomycetes</taxon>
        <taxon>Hypocreomycetidae</taxon>
        <taxon>Hypocreales</taxon>
        <taxon>Nectriaceae</taxon>
        <taxon>Fusarium</taxon>
        <taxon>Fusarium solani species complex</taxon>
    </lineage>
</organism>
<comment type="caution">
    <text evidence="2">The sequence shown here is derived from an EMBL/GenBank/DDBJ whole genome shotgun (WGS) entry which is preliminary data.</text>
</comment>
<evidence type="ECO:0000313" key="3">
    <source>
        <dbReference type="Proteomes" id="UP000736672"/>
    </source>
</evidence>
<name>A0A9P9G1V5_FUSSL</name>
<feature type="domain" description="CHAT" evidence="1">
    <location>
        <begin position="1044"/>
        <end position="1361"/>
    </location>
</feature>
<dbReference type="OrthoDB" id="5040840at2759"/>
<dbReference type="EMBL" id="JAGTJS010000043">
    <property type="protein sequence ID" value="KAH7228621.1"/>
    <property type="molecule type" value="Genomic_DNA"/>
</dbReference>
<sequence>MDYATVCDFFGGSIFHDDLRGNFVETQQRIDQLISAADHQSDDEKSASFLLQAVQFLMQGNHKTAQAWLDKIDGVPETSPRWRFRKSSYQILNIAMARSPAIGWPAHLMDFPVIAIWDPRPYPASDAKNAIMASRDLQQHASPVDLFERDLFAYIFGVLHLAFRAHESQTTTGGDSEVCEALGALDDFKIILEGEQLSFLSLRHRALDLQLTTAEIFLQRFMLEANKALPSLDKGAFADRLRGLRESCEARHDDLGVAQCVIAIGDSLIAGQHTSPLFLNMQIGDRLDEVTVRTAKALYLEPLLTTGSPWMPDDGGGVDSDSEEQLPDIPQRPTLTGSGFPEIASLHQIREAWTAYSRAESIYQRAGHSRGLGAIKLRRACLLMLVWSNPGVMWADKRYTNDLKGSIKELLREAAQLFSSNADVIHQKLVQVHLLIWEQLSTESADQARDTGASAEDTDATMLQWYFATFAQRLGDYYRYFCGSSLGMHCYEISRLLCIQAPTLNLTWFQSVDSITESSLAFGFSQVAKVSIATMQESLDGILGRIKATERVNADDVGVCRCCKNLRWYLVHRLIRRVLSTYTTMGLFTKEVVNFLNTLLEKLDDIPEDLFTTIDLDTKDLIEIYAERARCSRLMEDGHHSSFDEVAQKMVESYTRRSSFDAFEACAKFMADISENSIPMQQFGQKFGNLDHRQLSAFHEKEIFSQLNGASEEQMEAVNAITAVFLVERTMGTCLVLKRWDQASQLMEQLTSMFAGYATSVYCPTSSMPWQRRLWAGLVAEHKGRYYDAFRLYFQSWYFAIVKRMGDMDLEQKRFQMTFSDYARIYSCISRLCVYVRTQRFSLPEPTSTSDEGLSLLSATSSANIPPERADETAIEWLELGKARNTMALLALWKNDPPGSNLSKWLELNRRMTLWTELQSRGAMRTQDEEAEFLQLDQEAEEMQNFLIENIDVLPSQRADASHWYKFPTLRDSIPDDALVIYTAISEDGLALFAIDSTGILHRSWNPNVRPFQIRKAVSTYLGLMNQYQCEADINVLNFLSAYLSSIFIQPLARFVLQKEVIFFVPSGDIARFPLNTLIINGRYLFPWKKLCQVPSLSLYHHARSTATLDTEFAASAIARPGSLREELNGGLTALPMGAIEALHASLVFNASIFDATTVTRDKFRDLLRTSSILHISTHGKVNYERPGHSWIALQQPFRILDLANVHAKVSAVVFSACFSGAGTAHSSGDVVGFSHAILAMGTKAYIGALWKVKEVSTLIQMYFFYMLMPQLSDGIFLFRDAWHRANEMVLSLDLSGAVAFLQAITAEWDILERGGLNPNGFVKGGREAVTEAIEELGFEGADILTDFRHPFIWAAFNVVGFADWGMRNNINRRSQPASGEARQNNY</sequence>